<dbReference type="GO" id="GO:0004252">
    <property type="term" value="F:serine-type endopeptidase activity"/>
    <property type="evidence" value="ECO:0007669"/>
    <property type="project" value="UniProtKB-UniRule"/>
</dbReference>
<protein>
    <submittedName>
        <fullName evidence="8">Peptidase S8</fullName>
    </submittedName>
</protein>
<dbReference type="Pfam" id="PF00082">
    <property type="entry name" value="Peptidase_S8"/>
    <property type="match status" value="1"/>
</dbReference>
<gene>
    <name evidence="8" type="ORF">DS843_21645</name>
</gene>
<keyword evidence="2 5" id="KW-0645">Protease</keyword>
<name>A0A9W7KQV7_9PROT</name>
<comment type="caution">
    <text evidence="8">The sequence shown here is derived from an EMBL/GenBank/DDBJ whole genome shotgun (WGS) entry which is preliminary data.</text>
</comment>
<dbReference type="InterPro" id="IPR036852">
    <property type="entry name" value="Peptidase_S8/S53_dom_sf"/>
</dbReference>
<dbReference type="PANTHER" id="PTHR43806:SF11">
    <property type="entry name" value="CEREVISIN-RELATED"/>
    <property type="match status" value="1"/>
</dbReference>
<dbReference type="EMBL" id="QOKW01000020">
    <property type="protein sequence ID" value="KAA0677976.1"/>
    <property type="molecule type" value="Genomic_DNA"/>
</dbReference>
<evidence type="ECO:0000313" key="9">
    <source>
        <dbReference type="Proteomes" id="UP000480854"/>
    </source>
</evidence>
<dbReference type="SUPFAM" id="SSF52743">
    <property type="entry name" value="Subtilisin-like"/>
    <property type="match status" value="1"/>
</dbReference>
<feature type="compositionally biased region" description="Pro residues" evidence="6">
    <location>
        <begin position="540"/>
        <end position="550"/>
    </location>
</feature>
<evidence type="ECO:0000256" key="5">
    <source>
        <dbReference type="PROSITE-ProRule" id="PRU01240"/>
    </source>
</evidence>
<dbReference type="OrthoDB" id="178184at2"/>
<dbReference type="Gene3D" id="3.40.50.200">
    <property type="entry name" value="Peptidase S8/S53 domain"/>
    <property type="match status" value="1"/>
</dbReference>
<evidence type="ECO:0000256" key="2">
    <source>
        <dbReference type="ARBA" id="ARBA00022670"/>
    </source>
</evidence>
<dbReference type="Proteomes" id="UP000480854">
    <property type="component" value="Unassembled WGS sequence"/>
</dbReference>
<accession>A0A9W7KQV7</accession>
<reference evidence="8 9" key="1">
    <citation type="submission" date="2018-07" db="EMBL/GenBank/DDBJ databases">
        <title>Genome sequence of Azospirillum sp. ATCC 49961.</title>
        <authorList>
            <person name="Sant'Anna F.H."/>
            <person name="Baldani J.I."/>
            <person name="Zilli J.E."/>
            <person name="Reis V.M."/>
            <person name="Hartmann A."/>
            <person name="Cruz L."/>
            <person name="de Souza E.M."/>
            <person name="de Oliveira Pedrosa F."/>
            <person name="Passaglia L.M.P."/>
        </authorList>
    </citation>
    <scope>NUCLEOTIDE SEQUENCE [LARGE SCALE GENOMIC DNA]</scope>
    <source>
        <strain evidence="8 9">ATCC 49961</strain>
    </source>
</reference>
<organism evidence="8 9">
    <name type="scientific">Roseomonas genomospecies 6</name>
    <dbReference type="NCBI Taxonomy" id="214106"/>
    <lineage>
        <taxon>Bacteria</taxon>
        <taxon>Pseudomonadati</taxon>
        <taxon>Pseudomonadota</taxon>
        <taxon>Alphaproteobacteria</taxon>
        <taxon>Acetobacterales</taxon>
        <taxon>Roseomonadaceae</taxon>
        <taxon>Roseomonas</taxon>
    </lineage>
</organism>
<dbReference type="GO" id="GO:0006508">
    <property type="term" value="P:proteolysis"/>
    <property type="evidence" value="ECO:0007669"/>
    <property type="project" value="UniProtKB-KW"/>
</dbReference>
<evidence type="ECO:0000256" key="6">
    <source>
        <dbReference type="SAM" id="MobiDB-lite"/>
    </source>
</evidence>
<feature type="region of interest" description="Disordered" evidence="6">
    <location>
        <begin position="529"/>
        <end position="550"/>
    </location>
</feature>
<evidence type="ECO:0000313" key="8">
    <source>
        <dbReference type="EMBL" id="KAA0677976.1"/>
    </source>
</evidence>
<dbReference type="InterPro" id="IPR000209">
    <property type="entry name" value="Peptidase_S8/S53_dom"/>
</dbReference>
<dbReference type="InterPro" id="IPR023828">
    <property type="entry name" value="Peptidase_S8_Ser-AS"/>
</dbReference>
<feature type="active site" description="Charge relay system" evidence="5">
    <location>
        <position position="157"/>
    </location>
</feature>
<feature type="active site" description="Charge relay system" evidence="5">
    <location>
        <position position="368"/>
    </location>
</feature>
<feature type="active site" description="Charge relay system" evidence="5">
    <location>
        <position position="201"/>
    </location>
</feature>
<keyword evidence="4 5" id="KW-0720">Serine protease</keyword>
<dbReference type="AlphaFoldDB" id="A0A9W7KQV7"/>
<dbReference type="PANTHER" id="PTHR43806">
    <property type="entry name" value="PEPTIDASE S8"/>
    <property type="match status" value="1"/>
</dbReference>
<dbReference type="CDD" id="cd00306">
    <property type="entry name" value="Peptidases_S8_S53"/>
    <property type="match status" value="1"/>
</dbReference>
<evidence type="ECO:0000256" key="1">
    <source>
        <dbReference type="ARBA" id="ARBA00011073"/>
    </source>
</evidence>
<dbReference type="SUPFAM" id="SSF55486">
    <property type="entry name" value="Metalloproteases ('zincins'), catalytic domain"/>
    <property type="match status" value="1"/>
</dbReference>
<dbReference type="InterPro" id="IPR050131">
    <property type="entry name" value="Peptidase_S8_subtilisin-like"/>
</dbReference>
<comment type="similarity">
    <text evidence="1 5">Belongs to the peptidase S8 family.</text>
</comment>
<keyword evidence="3 5" id="KW-0378">Hydrolase</keyword>
<dbReference type="PRINTS" id="PR00723">
    <property type="entry name" value="SUBTILISIN"/>
</dbReference>
<dbReference type="CDD" id="cd09598">
    <property type="entry name" value="M4_like"/>
    <property type="match status" value="1"/>
</dbReference>
<proteinExistence type="inferred from homology"/>
<feature type="domain" description="Peptidase S8/S53" evidence="7">
    <location>
        <begin position="151"/>
        <end position="412"/>
    </location>
</feature>
<dbReference type="PROSITE" id="PS51892">
    <property type="entry name" value="SUBTILASE"/>
    <property type="match status" value="1"/>
</dbReference>
<dbReference type="PROSITE" id="PS00138">
    <property type="entry name" value="SUBTILASE_SER"/>
    <property type="match status" value="1"/>
</dbReference>
<keyword evidence="9" id="KW-1185">Reference proteome</keyword>
<sequence>MRPLRSEFGFSVRAGGIDLTVEPLFNSIPSVPVSGGQALADDAAATAWHILRAARADVDANPWDVCHTLLRDGLGIAGADGIAFAEPDFEQRWLTEEQPPRGFGAAKDCTQAKPNRKFPIGTPEYWYRDARYAQFEEAVAAARRVDDAPRVRIAHLDSGYDPRHTTVPPTLLRELERNYVDADFPRDATDRTSGLLTNLGHGTGTLSILAAAAPLAEIVPIRVADRVVLFRNSAIAKALDYVHELSGKPETRIDVVTMSLGGVPSQAWADAINALYDRGVFVVAAAGNNFDNLPTRHIVYPARFGRVAAACGIMADFQPYADLGDGRMAGNYGPDRKMATAVAAFTPNVPWARIGCAEVVDLDGAGTSAATPQVAAAAALWLHTHRDALKAYPDGKPWLRVEAVRKALFEKAGQRDPRCGRGALRAADALAMPPPPASSLRREEPDTVSFPILRILTGFGVSETPATQQRMLELEALQLSQSREVERLLPDPSDPPSDPRDVRQIAEALLERPGISRTLRSKLHTALLRDLSPGGTPDALPVPPPPPPPNPVQRMLLEHALNPPVRPPARRHLRVYAQDPSAGADLATLAINETTIDVRWEKLQPGPVGEYIEVVDIDPASRHCYAPVDLDHPFLLPQNGLAPSEANPQFHQQMAYAVAMRTIEHFERALGRVALWAPRWTTVNGRPREEFVRRLRIYPHALRTANAFYSPDRKALLFGYFPESERNPNGLLPGGLVFACLSHDIVAHETSHALLDGLHRRFRKPSNPDVLAFHEAFADIVALFQHFTLPDALREEIARTGGDLRRENALAKLAVQFGRATRGYGALRDAIGEVKNGKWEPAPPERRIYQETMEAHDRGAVLVGAVFDAFLKIYDMRAAEFIRLATGGSGVLPEGALPAGLADRLAAEAAKIARHWLDICIRALDYCPPVDITFGDYLRALITADRDLVPDDKRSYRVALVSAFRDRGIFAEGVRHLSPDAVVWEPPPQPLRKVANVLKAMNLDWDLTANRRAAFDVSRENAAIFHNWLMSPDEVTDGEIETLGLVRAPGSDGRIGRMDGRYRGIEVHSVRPARRIGPDGQSRADLVVEITQAWEPAGSWRNRVRGGCTLLIDLKTGAVRYFIRKKLNHEIRVERQLGFAGSGEVSLSGNYFARGAESEPFAMLHGGH</sequence>
<evidence type="ECO:0000259" key="7">
    <source>
        <dbReference type="Pfam" id="PF00082"/>
    </source>
</evidence>
<evidence type="ECO:0000256" key="3">
    <source>
        <dbReference type="ARBA" id="ARBA00022801"/>
    </source>
</evidence>
<dbReference type="InterPro" id="IPR015500">
    <property type="entry name" value="Peptidase_S8_subtilisin-rel"/>
</dbReference>
<evidence type="ECO:0000256" key="4">
    <source>
        <dbReference type="ARBA" id="ARBA00022825"/>
    </source>
</evidence>